<accession>A0ABV9H109</accession>
<proteinExistence type="predicted"/>
<dbReference type="RefSeq" id="WP_377726282.1">
    <property type="nucleotide sequence ID" value="NZ_JBHSEW010000009.1"/>
</dbReference>
<dbReference type="NCBIfam" id="NF038402">
    <property type="entry name" value="TroA_like"/>
    <property type="match status" value="1"/>
</dbReference>
<dbReference type="SUPFAM" id="SSF53807">
    <property type="entry name" value="Helical backbone' metal receptor"/>
    <property type="match status" value="1"/>
</dbReference>
<protein>
    <submittedName>
        <fullName evidence="4">ABC transporter substrate-binding protein</fullName>
    </submittedName>
</protein>
<dbReference type="Proteomes" id="UP001595967">
    <property type="component" value="Unassembled WGS sequence"/>
</dbReference>
<feature type="domain" description="Fe/B12 periplasmic-binding" evidence="3">
    <location>
        <begin position="42"/>
        <end position="291"/>
    </location>
</feature>
<dbReference type="PANTHER" id="PTHR30535:SF34">
    <property type="entry name" value="MOLYBDATE-BINDING PROTEIN MOLA"/>
    <property type="match status" value="1"/>
</dbReference>
<sequence length="304" mass="32349">MGHALTAVRAAACRSLRCLGAGLLLWAAAAAVWAQQTVPPRRIVSLLPSATEAVCALGACDRLVGVDDFSLDPPQVQALPRLGRTWEPSIEAVVQLRPDLVLTGRTPPVQQRLQALGLNVLEVDATTVADVQAALQRIDAALQLGRADALWAGLQHRLQQQAAAVARQRQGLPALRVYMEVDNAMYAAGPDSFMGQLLAQLGADNIAPPSATGFPQLTPEYVVRADPDLIIQSHAASVRALAGRPGWRNLRVLRQGQVCQLNPQESRTVTHPGPHLDKAAAILAQCLNLAATTGKAPGEHHETQ</sequence>
<dbReference type="InterPro" id="IPR054828">
    <property type="entry name" value="Vit_B12_bind_prot"/>
</dbReference>
<feature type="signal peptide" evidence="2">
    <location>
        <begin position="1"/>
        <end position="34"/>
    </location>
</feature>
<dbReference type="InterPro" id="IPR002491">
    <property type="entry name" value="ABC_transptr_periplasmic_BD"/>
</dbReference>
<name>A0ABV9H109_9BURK</name>
<dbReference type="PROSITE" id="PS50983">
    <property type="entry name" value="FE_B12_PBP"/>
    <property type="match status" value="1"/>
</dbReference>
<dbReference type="InterPro" id="IPR050902">
    <property type="entry name" value="ABC_Transporter_SBP"/>
</dbReference>
<keyword evidence="1 2" id="KW-0732">Signal</keyword>
<evidence type="ECO:0000256" key="1">
    <source>
        <dbReference type="ARBA" id="ARBA00022729"/>
    </source>
</evidence>
<evidence type="ECO:0000259" key="3">
    <source>
        <dbReference type="PROSITE" id="PS50983"/>
    </source>
</evidence>
<dbReference type="Gene3D" id="3.40.50.1980">
    <property type="entry name" value="Nitrogenase molybdenum iron protein domain"/>
    <property type="match status" value="2"/>
</dbReference>
<dbReference type="EMBL" id="JBHSEW010000009">
    <property type="protein sequence ID" value="MFC4622720.1"/>
    <property type="molecule type" value="Genomic_DNA"/>
</dbReference>
<feature type="chain" id="PRO_5047185508" evidence="2">
    <location>
        <begin position="35"/>
        <end position="304"/>
    </location>
</feature>
<gene>
    <name evidence="4" type="ORF">ACFO3A_10905</name>
</gene>
<evidence type="ECO:0000313" key="5">
    <source>
        <dbReference type="Proteomes" id="UP001595967"/>
    </source>
</evidence>
<dbReference type="Pfam" id="PF01497">
    <property type="entry name" value="Peripla_BP_2"/>
    <property type="match status" value="1"/>
</dbReference>
<comment type="caution">
    <text evidence="4">The sequence shown here is derived from an EMBL/GenBank/DDBJ whole genome shotgun (WGS) entry which is preliminary data.</text>
</comment>
<evidence type="ECO:0000256" key="2">
    <source>
        <dbReference type="SAM" id="SignalP"/>
    </source>
</evidence>
<reference evidence="5" key="1">
    <citation type="journal article" date="2019" name="Int. J. Syst. Evol. Microbiol.">
        <title>The Global Catalogue of Microorganisms (GCM) 10K type strain sequencing project: providing services to taxonomists for standard genome sequencing and annotation.</title>
        <authorList>
            <consortium name="The Broad Institute Genomics Platform"/>
            <consortium name="The Broad Institute Genome Sequencing Center for Infectious Disease"/>
            <person name="Wu L."/>
            <person name="Ma J."/>
        </authorList>
    </citation>
    <scope>NUCLEOTIDE SEQUENCE [LARGE SCALE GENOMIC DNA]</scope>
    <source>
        <strain evidence="5">JCM 11650</strain>
    </source>
</reference>
<organism evidence="4 5">
    <name type="scientific">Comamonas nitrativorans</name>
    <dbReference type="NCBI Taxonomy" id="108437"/>
    <lineage>
        <taxon>Bacteria</taxon>
        <taxon>Pseudomonadati</taxon>
        <taxon>Pseudomonadota</taxon>
        <taxon>Betaproteobacteria</taxon>
        <taxon>Burkholderiales</taxon>
        <taxon>Comamonadaceae</taxon>
        <taxon>Comamonas</taxon>
    </lineage>
</organism>
<keyword evidence="5" id="KW-1185">Reference proteome</keyword>
<dbReference type="PANTHER" id="PTHR30535">
    <property type="entry name" value="VITAMIN B12-BINDING PROTEIN"/>
    <property type="match status" value="1"/>
</dbReference>
<evidence type="ECO:0000313" key="4">
    <source>
        <dbReference type="EMBL" id="MFC4622720.1"/>
    </source>
</evidence>